<keyword evidence="3" id="KW-1185">Reference proteome</keyword>
<reference evidence="2 3" key="2">
    <citation type="submission" date="2020-03" db="EMBL/GenBank/DDBJ databases">
        <authorList>
            <person name="Ichikawa N."/>
            <person name="Kimura A."/>
            <person name="Kitahashi Y."/>
            <person name="Uohara A."/>
        </authorList>
    </citation>
    <scope>NUCLEOTIDE SEQUENCE [LARGE SCALE GENOMIC DNA]</scope>
    <source>
        <strain evidence="2 3">NBRC 108639</strain>
    </source>
</reference>
<reference evidence="2 3" key="1">
    <citation type="submission" date="2020-03" db="EMBL/GenBank/DDBJ databases">
        <title>Whole genome shotgun sequence of Phytohabitans houttuyneae NBRC 108639.</title>
        <authorList>
            <person name="Komaki H."/>
            <person name="Tamura T."/>
        </authorList>
    </citation>
    <scope>NUCLEOTIDE SEQUENCE [LARGE SCALE GENOMIC DNA]</scope>
    <source>
        <strain evidence="2 3">NBRC 108639</strain>
    </source>
</reference>
<feature type="transmembrane region" description="Helical" evidence="1">
    <location>
        <begin position="115"/>
        <end position="134"/>
    </location>
</feature>
<sequence length="172" mass="18425">MGLLLHGYHFNNDGFIGGFEYLAQPWTIDWGPMFAVITVSWTFWPAPIAAVLILPLTRWRPRGGTAPYAWLLAVPVAVVALPTAFDVTTGIQPGGTVATAAALLLWAAVDPRVTLAGGVLLLPLVIGPLAKYLTPDWSPVEVHSDGWFLTYAAAIVVLAATGAVRLRQQARI</sequence>
<evidence type="ECO:0000313" key="3">
    <source>
        <dbReference type="Proteomes" id="UP000482800"/>
    </source>
</evidence>
<keyword evidence="1" id="KW-0812">Transmembrane</keyword>
<comment type="caution">
    <text evidence="2">The sequence shown here is derived from an EMBL/GenBank/DDBJ whole genome shotgun (WGS) entry which is preliminary data.</text>
</comment>
<evidence type="ECO:0000313" key="2">
    <source>
        <dbReference type="EMBL" id="GFJ79185.1"/>
    </source>
</evidence>
<protein>
    <submittedName>
        <fullName evidence="2">Uncharacterized protein</fullName>
    </submittedName>
</protein>
<dbReference type="EMBL" id="BLPF01000001">
    <property type="protein sequence ID" value="GFJ79185.1"/>
    <property type="molecule type" value="Genomic_DNA"/>
</dbReference>
<feature type="transmembrane region" description="Helical" evidence="1">
    <location>
        <begin position="146"/>
        <end position="166"/>
    </location>
</feature>
<feature type="transmembrane region" description="Helical" evidence="1">
    <location>
        <begin position="68"/>
        <end position="85"/>
    </location>
</feature>
<keyword evidence="1" id="KW-1133">Transmembrane helix</keyword>
<accession>A0A6V8KEH6</accession>
<feature type="transmembrane region" description="Helical" evidence="1">
    <location>
        <begin position="33"/>
        <end position="56"/>
    </location>
</feature>
<dbReference type="AlphaFoldDB" id="A0A6V8KEH6"/>
<keyword evidence="1" id="KW-0472">Membrane</keyword>
<feature type="transmembrane region" description="Helical" evidence="1">
    <location>
        <begin position="91"/>
        <end position="108"/>
    </location>
</feature>
<gene>
    <name evidence="2" type="ORF">Phou_033650</name>
</gene>
<dbReference type="Proteomes" id="UP000482800">
    <property type="component" value="Unassembled WGS sequence"/>
</dbReference>
<evidence type="ECO:0000256" key="1">
    <source>
        <dbReference type="SAM" id="Phobius"/>
    </source>
</evidence>
<dbReference type="RefSeq" id="WP_173056784.1">
    <property type="nucleotide sequence ID" value="NZ_BAABGO010000001.1"/>
</dbReference>
<organism evidence="2 3">
    <name type="scientific">Phytohabitans houttuyneae</name>
    <dbReference type="NCBI Taxonomy" id="1076126"/>
    <lineage>
        <taxon>Bacteria</taxon>
        <taxon>Bacillati</taxon>
        <taxon>Actinomycetota</taxon>
        <taxon>Actinomycetes</taxon>
        <taxon>Micromonosporales</taxon>
        <taxon>Micromonosporaceae</taxon>
    </lineage>
</organism>
<proteinExistence type="predicted"/>
<name>A0A6V8KEH6_9ACTN</name>